<dbReference type="GO" id="GO:0000287">
    <property type="term" value="F:magnesium ion binding"/>
    <property type="evidence" value="ECO:0007669"/>
    <property type="project" value="TreeGrafter"/>
</dbReference>
<dbReference type="EMBL" id="CAJVAS010000008">
    <property type="protein sequence ID" value="CAG7620376.1"/>
    <property type="molecule type" value="Genomic_DNA"/>
</dbReference>
<evidence type="ECO:0000313" key="2">
    <source>
        <dbReference type="Proteomes" id="UP000693672"/>
    </source>
</evidence>
<dbReference type="SFLD" id="SFLDG01140">
    <property type="entry name" value="C2.B:_Phosphomannomutase_and_P"/>
    <property type="match status" value="1"/>
</dbReference>
<organism evidence="1 2">
    <name type="scientific">Paenibacillus solanacearum</name>
    <dbReference type="NCBI Taxonomy" id="2048548"/>
    <lineage>
        <taxon>Bacteria</taxon>
        <taxon>Bacillati</taxon>
        <taxon>Bacillota</taxon>
        <taxon>Bacilli</taxon>
        <taxon>Bacillales</taxon>
        <taxon>Paenibacillaceae</taxon>
        <taxon>Paenibacillus</taxon>
    </lineage>
</organism>
<dbReference type="SFLD" id="SFLDS00003">
    <property type="entry name" value="Haloacid_Dehalogenase"/>
    <property type="match status" value="1"/>
</dbReference>
<dbReference type="PANTHER" id="PTHR10000:SF8">
    <property type="entry name" value="HAD SUPERFAMILY HYDROLASE-LIKE, TYPE 3"/>
    <property type="match status" value="1"/>
</dbReference>
<gene>
    <name evidence="1" type="primary">yidA_1</name>
    <name evidence="1" type="ORF">PAESOLCIP111_02269</name>
</gene>
<name>A0A916NIC2_9BACL</name>
<dbReference type="InterPro" id="IPR006379">
    <property type="entry name" value="HAD-SF_hydro_IIB"/>
</dbReference>
<dbReference type="PANTHER" id="PTHR10000">
    <property type="entry name" value="PHOSPHOSERINE PHOSPHATASE"/>
    <property type="match status" value="1"/>
</dbReference>
<dbReference type="CDD" id="cd07516">
    <property type="entry name" value="HAD_Pase"/>
    <property type="match status" value="1"/>
</dbReference>
<dbReference type="GO" id="GO:0005829">
    <property type="term" value="C:cytosol"/>
    <property type="evidence" value="ECO:0007669"/>
    <property type="project" value="TreeGrafter"/>
</dbReference>
<dbReference type="GO" id="GO:0050308">
    <property type="term" value="F:sugar-phosphatase activity"/>
    <property type="evidence" value="ECO:0007669"/>
    <property type="project" value="UniProtKB-EC"/>
</dbReference>
<accession>A0A916NIC2</accession>
<dbReference type="Proteomes" id="UP000693672">
    <property type="component" value="Unassembled WGS sequence"/>
</dbReference>
<keyword evidence="2" id="KW-1185">Reference proteome</keyword>
<dbReference type="RefSeq" id="WP_218092211.1">
    <property type="nucleotide sequence ID" value="NZ_CAJVAS010000008.1"/>
</dbReference>
<reference evidence="1" key="1">
    <citation type="submission" date="2021-06" db="EMBL/GenBank/DDBJ databases">
        <authorList>
            <person name="Criscuolo A."/>
        </authorList>
    </citation>
    <scope>NUCLEOTIDE SEQUENCE</scope>
    <source>
        <strain evidence="1">CIP111600</strain>
    </source>
</reference>
<dbReference type="NCBIfam" id="TIGR00099">
    <property type="entry name" value="Cof-subfamily"/>
    <property type="match status" value="1"/>
</dbReference>
<proteinExistence type="predicted"/>
<evidence type="ECO:0000313" key="1">
    <source>
        <dbReference type="EMBL" id="CAG7620376.1"/>
    </source>
</evidence>
<protein>
    <submittedName>
        <fullName evidence="1">Sugar phosphatase YidA</fullName>
        <ecNumber evidence="1">3.1.3.23</ecNumber>
    </submittedName>
</protein>
<dbReference type="EC" id="3.1.3.23" evidence="1"/>
<dbReference type="InterPro" id="IPR000150">
    <property type="entry name" value="Cof"/>
</dbReference>
<dbReference type="PROSITE" id="PS01228">
    <property type="entry name" value="COF_1"/>
    <property type="match status" value="1"/>
</dbReference>
<dbReference type="NCBIfam" id="TIGR01484">
    <property type="entry name" value="HAD-SF-IIB"/>
    <property type="match status" value="1"/>
</dbReference>
<dbReference type="Pfam" id="PF08282">
    <property type="entry name" value="Hydrolase_3"/>
    <property type="match status" value="1"/>
</dbReference>
<keyword evidence="1" id="KW-0378">Hydrolase</keyword>
<dbReference type="AlphaFoldDB" id="A0A916NIC2"/>
<comment type="caution">
    <text evidence="1">The sequence shown here is derived from an EMBL/GenBank/DDBJ whole genome shotgun (WGS) entry which is preliminary data.</text>
</comment>
<sequence length="266" mass="29400">MRVGAIVLDLDGTLLNGSKEVSPRNLEAVLQCVRQGIPVIVATARPPRSVADMLPEPLQQLDAMIYYNGALVISSKHGTRSHYPIEAGLLAEFIDDLTSTDGDPFISVEIEDRWYSMRELDYNKLMHITTGPQTLRLEDIRTMSVSKLLVSNIDEPRVRRLTEQFGSRANIVVTDAGQLIQIMGKDVSKESAVARLCAEWGIPLQEVMTFGDDYNDIGLFRSCGYPVAMGNAIDELKRMAYTVTETNDQDGVAAVLERVLAARAAR</sequence>